<accession>A0A850QZI3</accession>
<dbReference type="Proteomes" id="UP000592294">
    <property type="component" value="Unassembled WGS sequence"/>
</dbReference>
<evidence type="ECO:0000313" key="2">
    <source>
        <dbReference type="Proteomes" id="UP000592294"/>
    </source>
</evidence>
<organism evidence="1 2">
    <name type="scientific">Allochromatium humboldtianum</name>
    <dbReference type="NCBI Taxonomy" id="504901"/>
    <lineage>
        <taxon>Bacteria</taxon>
        <taxon>Pseudomonadati</taxon>
        <taxon>Pseudomonadota</taxon>
        <taxon>Gammaproteobacteria</taxon>
        <taxon>Chromatiales</taxon>
        <taxon>Chromatiaceae</taxon>
        <taxon>Allochromatium</taxon>
    </lineage>
</organism>
<sequence>MTAAEFNRLFPDQGIKTIVARGRCIKDVLSETGRADLYAVPGGVVIRPIGGAEGELARLHAEKKAA</sequence>
<gene>
    <name evidence="1" type="ORF">HW932_00255</name>
</gene>
<reference evidence="1 2" key="1">
    <citation type="submission" date="2020-06" db="EMBL/GenBank/DDBJ databases">
        <title>Whole-genome sequence of Allochromatium humboldtianum DSM 21881, type strain.</title>
        <authorList>
            <person name="Kyndt J.A."/>
            <person name="Meyer T.E."/>
        </authorList>
    </citation>
    <scope>NUCLEOTIDE SEQUENCE [LARGE SCALE GENOMIC DNA]</scope>
    <source>
        <strain evidence="1 2">DSM 21881</strain>
    </source>
</reference>
<dbReference type="RefSeq" id="WP_176974500.1">
    <property type="nucleotide sequence ID" value="NZ_JABZEO010000001.1"/>
</dbReference>
<protein>
    <submittedName>
        <fullName evidence="1">Uncharacterized protein</fullName>
    </submittedName>
</protein>
<name>A0A850QZI3_9GAMM</name>
<keyword evidence="2" id="KW-1185">Reference proteome</keyword>
<dbReference type="AlphaFoldDB" id="A0A850QZI3"/>
<evidence type="ECO:0000313" key="1">
    <source>
        <dbReference type="EMBL" id="NVZ07689.1"/>
    </source>
</evidence>
<dbReference type="EMBL" id="JABZEO010000001">
    <property type="protein sequence ID" value="NVZ07689.1"/>
    <property type="molecule type" value="Genomic_DNA"/>
</dbReference>
<proteinExistence type="predicted"/>
<comment type="caution">
    <text evidence="1">The sequence shown here is derived from an EMBL/GenBank/DDBJ whole genome shotgun (WGS) entry which is preliminary data.</text>
</comment>